<dbReference type="AlphaFoldDB" id="A0A3P5Z542"/>
<name>A0A3P5Z542_BRACM</name>
<evidence type="ECO:0000313" key="1">
    <source>
        <dbReference type="EMBL" id="VDC74029.1"/>
    </source>
</evidence>
<gene>
    <name evidence="1" type="ORF">BRAA01T00531Z</name>
</gene>
<sequence length="54" mass="6171">MDRKLVRSICRQLITVPILIAHVTTSTCYVRSSVIADVTKNVQTLHLHRSRLVK</sequence>
<reference evidence="1" key="1">
    <citation type="submission" date="2018-11" db="EMBL/GenBank/DDBJ databases">
        <authorList>
            <consortium name="Genoscope - CEA"/>
            <person name="William W."/>
        </authorList>
    </citation>
    <scope>NUCLEOTIDE SEQUENCE</scope>
</reference>
<proteinExistence type="predicted"/>
<organism evidence="1">
    <name type="scientific">Brassica campestris</name>
    <name type="common">Field mustard</name>
    <dbReference type="NCBI Taxonomy" id="3711"/>
    <lineage>
        <taxon>Eukaryota</taxon>
        <taxon>Viridiplantae</taxon>
        <taxon>Streptophyta</taxon>
        <taxon>Embryophyta</taxon>
        <taxon>Tracheophyta</taxon>
        <taxon>Spermatophyta</taxon>
        <taxon>Magnoliopsida</taxon>
        <taxon>eudicotyledons</taxon>
        <taxon>Gunneridae</taxon>
        <taxon>Pentapetalae</taxon>
        <taxon>rosids</taxon>
        <taxon>malvids</taxon>
        <taxon>Brassicales</taxon>
        <taxon>Brassicaceae</taxon>
        <taxon>Brassiceae</taxon>
        <taxon>Brassica</taxon>
    </lineage>
</organism>
<protein>
    <submittedName>
        <fullName evidence="1">Uncharacterized protein</fullName>
    </submittedName>
</protein>
<dbReference type="EMBL" id="LR031571">
    <property type="protein sequence ID" value="VDC74029.1"/>
    <property type="molecule type" value="Genomic_DNA"/>
</dbReference>
<accession>A0A3P5Z542</accession>